<reference evidence="9" key="1">
    <citation type="journal article" date="2018" name="Data Brief">
        <title>Genome sequence data from 17 accessions of Ensete ventricosum, a staple food crop for millions in Ethiopia.</title>
        <authorList>
            <person name="Yemataw Z."/>
            <person name="Muzemil S."/>
            <person name="Ambachew D."/>
            <person name="Tripathi L."/>
            <person name="Tesfaye K."/>
            <person name="Chala A."/>
            <person name="Farbos A."/>
            <person name="O'Neill P."/>
            <person name="Moore K."/>
            <person name="Grant M."/>
            <person name="Studholme D.J."/>
        </authorList>
    </citation>
    <scope>NUCLEOTIDE SEQUENCE [LARGE SCALE GENOMIC DNA]</scope>
    <source>
        <tissue evidence="9">Leaf</tissue>
    </source>
</reference>
<dbReference type="Pfam" id="PF00432">
    <property type="entry name" value="Prenyltrans"/>
    <property type="match status" value="1"/>
</dbReference>
<evidence type="ECO:0000256" key="7">
    <source>
        <dbReference type="ARBA" id="ARBA00022833"/>
    </source>
</evidence>
<comment type="cofactor">
    <cofactor evidence="1">
        <name>Zn(2+)</name>
        <dbReference type="ChEBI" id="CHEBI:29105"/>
    </cofactor>
</comment>
<gene>
    <name evidence="9" type="ORF">BHM03_00026523</name>
</gene>
<evidence type="ECO:0000256" key="5">
    <source>
        <dbReference type="ARBA" id="ARBA00022723"/>
    </source>
</evidence>
<dbReference type="PANTHER" id="PTHR11774">
    <property type="entry name" value="GERANYLGERANYL TRANSFERASE TYPE BETA SUBUNIT"/>
    <property type="match status" value="1"/>
</dbReference>
<protein>
    <recommendedName>
        <fullName evidence="8">Prenyltransferase alpha-alpha toroid domain-containing protein</fullName>
    </recommendedName>
</protein>
<evidence type="ECO:0000256" key="3">
    <source>
        <dbReference type="ARBA" id="ARBA00022602"/>
    </source>
</evidence>
<name>A0A445MH75_ENSVE</name>
<accession>A0A445MH75</accession>
<evidence type="ECO:0000256" key="2">
    <source>
        <dbReference type="ARBA" id="ARBA00010497"/>
    </source>
</evidence>
<dbReference type="PANTHER" id="PTHR11774:SF4">
    <property type="entry name" value="GERANYLGERANYL TRANSFERASE TYPE-1 SUBUNIT BETA"/>
    <property type="match status" value="1"/>
</dbReference>
<dbReference type="GO" id="GO:0005953">
    <property type="term" value="C:CAAX-protein geranylgeranyltransferase complex"/>
    <property type="evidence" value="ECO:0007669"/>
    <property type="project" value="TreeGrafter"/>
</dbReference>
<keyword evidence="6" id="KW-0677">Repeat</keyword>
<sequence length="261" mass="29180">MDASASPRLERERHLLFLEMMAVGLPKEYETQEINRLTLAYFAISGLSILDALDRVGTNLHPCSFFRDLGIVDKDQVANWVLSFQAHPRMVADLDSGNFLKEFYGFCGSRTSQFSTSICEKILRIYPFFDSFMPIHFGAETDLRFVYCAGEQFSAICSMLNNWTGMNKEKAKDYIVNYCWQSYDGGFGLVPGSESHGNDTGGATYCGVAALQLMGFIGADIFSKQAQSAVIDMPLLVDWSLKVRCNVNIMGSNERFGTVSY</sequence>
<keyword evidence="7" id="KW-0862">Zinc</keyword>
<keyword evidence="5" id="KW-0479">Metal-binding</keyword>
<organism evidence="9">
    <name type="scientific">Ensete ventricosum</name>
    <name type="common">Abyssinian banana</name>
    <name type="synonym">Musa ensete</name>
    <dbReference type="NCBI Taxonomy" id="4639"/>
    <lineage>
        <taxon>Eukaryota</taxon>
        <taxon>Viridiplantae</taxon>
        <taxon>Streptophyta</taxon>
        <taxon>Embryophyta</taxon>
        <taxon>Tracheophyta</taxon>
        <taxon>Spermatophyta</taxon>
        <taxon>Magnoliopsida</taxon>
        <taxon>Liliopsida</taxon>
        <taxon>Zingiberales</taxon>
        <taxon>Musaceae</taxon>
        <taxon>Ensete</taxon>
    </lineage>
</organism>
<dbReference type="SUPFAM" id="SSF48239">
    <property type="entry name" value="Terpenoid cyclases/Protein prenyltransferases"/>
    <property type="match status" value="1"/>
</dbReference>
<evidence type="ECO:0000259" key="8">
    <source>
        <dbReference type="Pfam" id="PF00432"/>
    </source>
</evidence>
<comment type="similarity">
    <text evidence="2">Belongs to the protein prenyltransferase subunit beta family.</text>
</comment>
<dbReference type="InterPro" id="IPR045089">
    <property type="entry name" value="PGGT1B-like"/>
</dbReference>
<feature type="domain" description="Prenyltransferase alpha-alpha toroid" evidence="8">
    <location>
        <begin position="9"/>
        <end position="246"/>
    </location>
</feature>
<evidence type="ECO:0000256" key="1">
    <source>
        <dbReference type="ARBA" id="ARBA00001947"/>
    </source>
</evidence>
<dbReference type="InterPro" id="IPR001330">
    <property type="entry name" value="Prenyltrans"/>
</dbReference>
<dbReference type="Gene3D" id="1.50.10.20">
    <property type="match status" value="2"/>
</dbReference>
<evidence type="ECO:0000256" key="6">
    <source>
        <dbReference type="ARBA" id="ARBA00022737"/>
    </source>
</evidence>
<evidence type="ECO:0000313" key="9">
    <source>
        <dbReference type="EMBL" id="RZR73624.1"/>
    </source>
</evidence>
<evidence type="ECO:0000256" key="4">
    <source>
        <dbReference type="ARBA" id="ARBA00022679"/>
    </source>
</evidence>
<keyword evidence="3" id="KW-0637">Prenyltransferase</keyword>
<dbReference type="Proteomes" id="UP000290560">
    <property type="component" value="Unassembled WGS sequence"/>
</dbReference>
<dbReference type="GO" id="GO:0046872">
    <property type="term" value="F:metal ion binding"/>
    <property type="evidence" value="ECO:0007669"/>
    <property type="project" value="UniProtKB-KW"/>
</dbReference>
<dbReference type="AlphaFoldDB" id="A0A445MH75"/>
<dbReference type="InterPro" id="IPR008930">
    <property type="entry name" value="Terpenoid_cyclase/PrenylTrfase"/>
</dbReference>
<keyword evidence="4" id="KW-0808">Transferase</keyword>
<proteinExistence type="inferred from homology"/>
<dbReference type="GO" id="GO:0004662">
    <property type="term" value="F:CAAX-protein geranylgeranyltransferase activity"/>
    <property type="evidence" value="ECO:0007669"/>
    <property type="project" value="TreeGrafter"/>
</dbReference>
<dbReference type="EMBL" id="KV875970">
    <property type="protein sequence ID" value="RZR73624.1"/>
    <property type="molecule type" value="Genomic_DNA"/>
</dbReference>